<dbReference type="Gene3D" id="2.130.10.130">
    <property type="entry name" value="Integrin alpha, N-terminal"/>
    <property type="match status" value="2"/>
</dbReference>
<feature type="domain" description="RapA2 cadherin-like" evidence="2">
    <location>
        <begin position="554"/>
        <end position="617"/>
    </location>
</feature>
<dbReference type="AlphaFoldDB" id="I4C4K8"/>
<proteinExistence type="predicted"/>
<dbReference type="PATRIC" id="fig|706587.4.peg.2053"/>
<dbReference type="eggNOG" id="COG0726">
    <property type="taxonomic scope" value="Bacteria"/>
</dbReference>
<dbReference type="Proteomes" id="UP000006055">
    <property type="component" value="Chromosome"/>
</dbReference>
<reference evidence="4" key="1">
    <citation type="submission" date="2012-06" db="EMBL/GenBank/DDBJ databases">
        <title>Complete sequence of chromosome of Desulfomonile tiedjei DSM 6799.</title>
        <authorList>
            <person name="Lucas S."/>
            <person name="Copeland A."/>
            <person name="Lapidus A."/>
            <person name="Glavina del Rio T."/>
            <person name="Dalin E."/>
            <person name="Tice H."/>
            <person name="Bruce D."/>
            <person name="Goodwin L."/>
            <person name="Pitluck S."/>
            <person name="Peters L."/>
            <person name="Ovchinnikova G."/>
            <person name="Zeytun A."/>
            <person name="Lu M."/>
            <person name="Kyrpides N."/>
            <person name="Mavromatis K."/>
            <person name="Ivanova N."/>
            <person name="Brettin T."/>
            <person name="Detter J.C."/>
            <person name="Han C."/>
            <person name="Larimer F."/>
            <person name="Land M."/>
            <person name="Hauser L."/>
            <person name="Markowitz V."/>
            <person name="Cheng J.-F."/>
            <person name="Hugenholtz P."/>
            <person name="Woyke T."/>
            <person name="Wu D."/>
            <person name="Spring S."/>
            <person name="Schroeder M."/>
            <person name="Brambilla E."/>
            <person name="Klenk H.-P."/>
            <person name="Eisen J.A."/>
        </authorList>
    </citation>
    <scope>NUCLEOTIDE SEQUENCE [LARGE SCALE GENOMIC DNA]</scope>
    <source>
        <strain evidence="4">ATCC 49306 / DSM 6799 / DCB-1</strain>
    </source>
</reference>
<dbReference type="PANTHER" id="PTHR44103:SF1">
    <property type="entry name" value="PROPROTEIN CONVERTASE P"/>
    <property type="match status" value="1"/>
</dbReference>
<evidence type="ECO:0000313" key="4">
    <source>
        <dbReference type="Proteomes" id="UP000006055"/>
    </source>
</evidence>
<sequence>MRIMPKLQNWRSTEESGRSLVLEQLEERIVLDGAVTDVQDVQDHAADGGQVDSLGWVYVDNGWWQEDNGSGWWWEESSGWFWNENTGWWVTTADGYTWWYHGDHQFFAEDTATGDWLWFDDMNDQEWEPAFTWFADQVNSEWMWVLNDCNGSHYYTDDLNYFYQDHSGGAWYWYDTVNDGVWETAFSWYTDGSGIQVFNDWHSSEYIWGNDFHYIQQHTSSYVNDAPVASVPGAQTVNEDTDLTIPAIYVFDVDSGNNPLQVTLSVTHGTLTLADTTQISWVSGDGTQDTQMVFQGTWSQLNTALHDIVYRPDSNFGGSDSLSIVVDDLGNSGSGGNQTISESVAITVTSGNQAPTSDPIPGASTAEDFGIFDYNVSSYFHDIDSILEYSLGSLTYYGGLTLADLSISSSGIVSFSSAPNANGSVDVQVIASDGQNTTSQTFTFTVTPVNDVPTGTDNTVTTEEDTAHTFIADEFGFSDVDAGDQLQAVQIASLPLAGQLQLNGVDVNLDHVISITDINDGKLSFIPAPDANGTGYATFEFRVFDGTEYSTNYTMTVNVTPVNDAPTGADNTITTDEDTTHAFVAGEFGFSDVDAGDQLQAVQITSLPLAGQLQLNGVDVNLNDLISITDINDGKLSFIPAVNANGTGYATFEFKVFDGTEYSTNYTMTIDVTPVNDAPSGADNTITTDEDTPHTFIAGEFGFSDIDIGDQLQAVQITSLPLAGQLQLNGVDVNLNDLISITDINDGKLSFIPAANANGTGYATFEFRVSDGTDFSTATYHMTVDVTPVFDGFSSHSWDGNGNTMSLVVADINGDGKLDFIEGNYGQASYVYLGDGTGNFSTCVSFQIGIGTYNTRSITVADVNGDTYLDIIQGNYGQQSYVYLGNGSGDFSAVTGTAIGSGTYNTQSITVADLNGDTYLDVIQGNYGQQSYVYLGTGSGDFSAVTGVAIGNGIYNTSSMIVADVNNDTFLDILEGNDGQPNYVYLGTGSGDFSAVTGSAIGSGIYNTNSLALADVNGDTFLDVIQGNYGQQNFVYLGTGTGDFSAVTGTAIGSGTNDTWSIAVGDLNGDGFLDIVEGNGGQINYYYLGNGSGDFSGTTGTPLSSATINTHSLVVANLNGDGYLDIVEGNYDYDNYTYLGY</sequence>
<dbReference type="STRING" id="706587.Desti_1791"/>
<dbReference type="EMBL" id="CP003360">
    <property type="protein sequence ID" value="AFM24499.1"/>
    <property type="molecule type" value="Genomic_DNA"/>
</dbReference>
<evidence type="ECO:0000313" key="3">
    <source>
        <dbReference type="EMBL" id="AFM24499.1"/>
    </source>
</evidence>
<evidence type="ECO:0000259" key="2">
    <source>
        <dbReference type="Pfam" id="PF17803"/>
    </source>
</evidence>
<evidence type="ECO:0000256" key="1">
    <source>
        <dbReference type="ARBA" id="ARBA00022729"/>
    </source>
</evidence>
<name>I4C4K8_DESTA</name>
<dbReference type="NCBIfam" id="NF012211">
    <property type="entry name" value="tand_rpt_95"/>
    <property type="match status" value="1"/>
</dbReference>
<dbReference type="SUPFAM" id="SSF69318">
    <property type="entry name" value="Integrin alpha N-terminal domain"/>
    <property type="match status" value="2"/>
</dbReference>
<dbReference type="Pfam" id="PF17803">
    <property type="entry name" value="Cadherin_4"/>
    <property type="match status" value="3"/>
</dbReference>
<dbReference type="eggNOG" id="COG3391">
    <property type="taxonomic scope" value="Bacteria"/>
</dbReference>
<dbReference type="InterPro" id="IPR028994">
    <property type="entry name" value="Integrin_alpha_N"/>
</dbReference>
<dbReference type="Pfam" id="PF13517">
    <property type="entry name" value="FG-GAP_3"/>
    <property type="match status" value="3"/>
</dbReference>
<dbReference type="PANTHER" id="PTHR44103">
    <property type="entry name" value="PROPROTEIN CONVERTASE P"/>
    <property type="match status" value="1"/>
</dbReference>
<gene>
    <name evidence="3" type="ordered locus">Desti_1791</name>
</gene>
<dbReference type="HOGENOM" id="CLU_277685_0_0_7"/>
<dbReference type="RefSeq" id="WP_014809645.1">
    <property type="nucleotide sequence ID" value="NC_018025.1"/>
</dbReference>
<dbReference type="InterPro" id="IPR040853">
    <property type="entry name" value="RapA2_cadherin-like"/>
</dbReference>
<accession>I4C4K8</accession>
<keyword evidence="4" id="KW-1185">Reference proteome</keyword>
<dbReference type="InterPro" id="IPR013517">
    <property type="entry name" value="FG-GAP"/>
</dbReference>
<keyword evidence="1" id="KW-0732">Signal</keyword>
<feature type="domain" description="RapA2 cadherin-like" evidence="2">
    <location>
        <begin position="667"/>
        <end position="730"/>
    </location>
</feature>
<dbReference type="KEGG" id="dti:Desti_1791"/>
<organism evidence="3 4">
    <name type="scientific">Desulfomonile tiedjei (strain ATCC 49306 / DSM 6799 / DCB-1)</name>
    <dbReference type="NCBI Taxonomy" id="706587"/>
    <lineage>
        <taxon>Bacteria</taxon>
        <taxon>Pseudomonadati</taxon>
        <taxon>Thermodesulfobacteriota</taxon>
        <taxon>Desulfomonilia</taxon>
        <taxon>Desulfomonilales</taxon>
        <taxon>Desulfomonilaceae</taxon>
        <taxon>Desulfomonile</taxon>
    </lineage>
</organism>
<feature type="domain" description="RapA2 cadherin-like" evidence="2">
    <location>
        <begin position="440"/>
        <end position="504"/>
    </location>
</feature>
<protein>
    <submittedName>
        <fullName evidence="3">FG-GAP repeat protein</fullName>
    </submittedName>
</protein>